<dbReference type="Proteomes" id="UP000570517">
    <property type="component" value="Unassembled WGS sequence"/>
</dbReference>
<keyword evidence="4" id="KW-1185">Reference proteome</keyword>
<dbReference type="RefSeq" id="WP_178361021.1">
    <property type="nucleotide sequence ID" value="NZ_JABFYL010000045.1"/>
</dbReference>
<dbReference type="InterPro" id="IPR005531">
    <property type="entry name" value="Asp23"/>
</dbReference>
<dbReference type="AlphaFoldDB" id="A0A850PYP9"/>
<proteinExistence type="inferred from homology"/>
<comment type="similarity">
    <text evidence="1">Belongs to the asp23 family.</text>
</comment>
<accession>A0A850PYP9</accession>
<dbReference type="EMBL" id="JABFYL010000045">
    <property type="protein sequence ID" value="NVN52805.1"/>
    <property type="molecule type" value="Genomic_DNA"/>
</dbReference>
<evidence type="ECO:0000313" key="3">
    <source>
        <dbReference type="EMBL" id="NVN52805.1"/>
    </source>
</evidence>
<reference evidence="3 4" key="1">
    <citation type="submission" date="2020-05" db="EMBL/GenBank/DDBJ databases">
        <title>Draft genome sequence of Mycobacterium hippocampi DL, isolated from European seabass, Dicentrarchus labrax, reared in fish farms.</title>
        <authorList>
            <person name="Stathopoulou P."/>
            <person name="Asimakis E."/>
            <person name="Tzokas K."/>
            <person name="Batargias C."/>
            <person name="Tsiamis G."/>
        </authorList>
    </citation>
    <scope>NUCLEOTIDE SEQUENCE [LARGE SCALE GENOMIC DNA]</scope>
    <source>
        <strain evidence="3 4">DL</strain>
    </source>
</reference>
<protein>
    <submittedName>
        <fullName evidence="3">Alkaline shock protein 23</fullName>
    </submittedName>
</protein>
<dbReference type="PANTHER" id="PTHR34297:SF3">
    <property type="entry name" value="ALKALINE SHOCK PROTEIN 23"/>
    <property type="match status" value="1"/>
</dbReference>
<dbReference type="Pfam" id="PF03780">
    <property type="entry name" value="Asp23"/>
    <property type="match status" value="1"/>
</dbReference>
<gene>
    <name evidence="3" type="ORF">HLY00_4517</name>
</gene>
<evidence type="ECO:0000313" key="4">
    <source>
        <dbReference type="Proteomes" id="UP000570517"/>
    </source>
</evidence>
<name>A0A850PYP9_9MYCO</name>
<dbReference type="PANTHER" id="PTHR34297">
    <property type="entry name" value="HYPOTHETICAL CYTOSOLIC PROTEIN-RELATED"/>
    <property type="match status" value="1"/>
</dbReference>
<sequence length="154" mass="15928">MTSTQPASTAIAKDGTGRGEPALLTSQGKTTIADTVVSKIAGIAAKEVHGVYSLGGGASRVVGALRERIPGASVNHSQGVSVEVGEKQTAVDLDIVADYGVSITDLAEGLRRNVIAAIERMTGLEVTEVNVTVHDVHLEDDEDTSEQPAPARVQ</sequence>
<organism evidence="3 4">
    <name type="scientific">Mycolicibacterium hippocampi</name>
    <dbReference type="NCBI Taxonomy" id="659824"/>
    <lineage>
        <taxon>Bacteria</taxon>
        <taxon>Bacillati</taxon>
        <taxon>Actinomycetota</taxon>
        <taxon>Actinomycetes</taxon>
        <taxon>Mycobacteriales</taxon>
        <taxon>Mycobacteriaceae</taxon>
        <taxon>Mycolicibacterium</taxon>
    </lineage>
</organism>
<comment type="caution">
    <text evidence="3">The sequence shown here is derived from an EMBL/GenBank/DDBJ whole genome shotgun (WGS) entry which is preliminary data.</text>
</comment>
<evidence type="ECO:0000256" key="1">
    <source>
        <dbReference type="ARBA" id="ARBA00005721"/>
    </source>
</evidence>
<evidence type="ECO:0000256" key="2">
    <source>
        <dbReference type="SAM" id="MobiDB-lite"/>
    </source>
</evidence>
<feature type="region of interest" description="Disordered" evidence="2">
    <location>
        <begin position="1"/>
        <end position="23"/>
    </location>
</feature>